<dbReference type="Pfam" id="PF00078">
    <property type="entry name" value="RVT_1"/>
    <property type="match status" value="1"/>
</dbReference>
<dbReference type="EMBL" id="JACJKX010000007">
    <property type="protein sequence ID" value="MBM6928631.1"/>
    <property type="molecule type" value="Genomic_DNA"/>
</dbReference>
<dbReference type="InterPro" id="IPR000477">
    <property type="entry name" value="RT_dom"/>
</dbReference>
<dbReference type="PROSITE" id="PS50878">
    <property type="entry name" value="RT_POL"/>
    <property type="match status" value="1"/>
</dbReference>
<dbReference type="NCBIfam" id="TIGR04416">
    <property type="entry name" value="group_II_RT_mat"/>
    <property type="match status" value="1"/>
</dbReference>
<dbReference type="InterPro" id="IPR030931">
    <property type="entry name" value="Group_II_RT_mat"/>
</dbReference>
<gene>
    <name evidence="3" type="primary">ltrA</name>
    <name evidence="3" type="ORF">H5985_05025</name>
</gene>
<protein>
    <submittedName>
        <fullName evidence="3">Group II intron reverse transcriptase/maturase</fullName>
        <ecNumber evidence="3">2.7.7.49</ecNumber>
    </submittedName>
</protein>
<feature type="domain" description="Reverse transcriptase" evidence="2">
    <location>
        <begin position="64"/>
        <end position="305"/>
    </location>
</feature>
<dbReference type="PANTHER" id="PTHR34047">
    <property type="entry name" value="NUCLEAR INTRON MATURASE 1, MITOCHONDRIAL-RELATED"/>
    <property type="match status" value="1"/>
</dbReference>
<accession>A0ABS2GV48</accession>
<dbReference type="PANTHER" id="PTHR34047:SF8">
    <property type="entry name" value="PROTEIN YKFC"/>
    <property type="match status" value="1"/>
</dbReference>
<comment type="caution">
    <text evidence="3">The sequence shown here is derived from an EMBL/GenBank/DDBJ whole genome shotgun (WGS) entry which is preliminary data.</text>
</comment>
<dbReference type="CDD" id="cd01651">
    <property type="entry name" value="RT_G2_intron"/>
    <property type="match status" value="1"/>
</dbReference>
<organism evidence="3 4">
    <name type="scientific">Parasutterella secunda</name>
    <dbReference type="NCBI Taxonomy" id="626947"/>
    <lineage>
        <taxon>Bacteria</taxon>
        <taxon>Pseudomonadati</taxon>
        <taxon>Pseudomonadota</taxon>
        <taxon>Betaproteobacteria</taxon>
        <taxon>Burkholderiales</taxon>
        <taxon>Sutterellaceae</taxon>
        <taxon>Parasutterella</taxon>
    </lineage>
</organism>
<keyword evidence="3" id="KW-0808">Transferase</keyword>
<dbReference type="SUPFAM" id="SSF56672">
    <property type="entry name" value="DNA/RNA polymerases"/>
    <property type="match status" value="1"/>
</dbReference>
<comment type="similarity">
    <text evidence="1">Belongs to the bacterial reverse transcriptase family.</text>
</comment>
<dbReference type="Pfam" id="PF08388">
    <property type="entry name" value="GIIM"/>
    <property type="match status" value="1"/>
</dbReference>
<keyword evidence="3" id="KW-0548">Nucleotidyltransferase</keyword>
<name>A0ABS2GV48_9BURK</name>
<proteinExistence type="inferred from homology"/>
<reference evidence="3 4" key="1">
    <citation type="journal article" date="2021" name="Sci. Rep.">
        <title>The distribution of antibiotic resistance genes in chicken gut microbiota commensals.</title>
        <authorList>
            <person name="Juricova H."/>
            <person name="Matiasovicova J."/>
            <person name="Kubasova T."/>
            <person name="Cejkova D."/>
            <person name="Rychlik I."/>
        </authorList>
    </citation>
    <scope>NUCLEOTIDE SEQUENCE [LARGE SCALE GENOMIC DNA]</scope>
    <source>
        <strain evidence="3 4">An562</strain>
    </source>
</reference>
<dbReference type="InterPro" id="IPR051083">
    <property type="entry name" value="GrpII_Intron_Splice-Mob/Def"/>
</dbReference>
<evidence type="ECO:0000313" key="4">
    <source>
        <dbReference type="Proteomes" id="UP000777002"/>
    </source>
</evidence>
<evidence type="ECO:0000259" key="2">
    <source>
        <dbReference type="PROSITE" id="PS50878"/>
    </source>
</evidence>
<dbReference type="InterPro" id="IPR043502">
    <property type="entry name" value="DNA/RNA_pol_sf"/>
</dbReference>
<dbReference type="EC" id="2.7.7.49" evidence="3"/>
<keyword evidence="4" id="KW-1185">Reference proteome</keyword>
<dbReference type="Proteomes" id="UP000777002">
    <property type="component" value="Unassembled WGS sequence"/>
</dbReference>
<sequence>MDHKPKSIREISLKYEKLSTLINRVDLAHLWQAHDEQSQRKSPGVDKVTKELYAEHLMSNLENLVDRMKRFEYIPLPVKRVYIPKFNGKLRPLGLPSYEDRLVQKVMADILIELYEPRFLDCSYGFRPGRSAHDVIRYIDSTVMHQGVNYVLEADIKGFFDNLDQDWLMKFLQHDISDKNFLRYIKRFLKAGIMDEGQILESDKGAPQGGLISPILSNVYLHYVLDLWVEKVVKRRTKGRVYYCRFADDFLLMTQRKDDAENIMEWLKERFNQFGLELAEDKTRILPFGRFSKTKDKFDFLGFTFVNGKTRTGSYRVAIISSRKKLKVKRLAVKEWLKKRINQPMVETLKLINLKLQGHYNYYGINGNMKAIVGFMWCVHRMTLLMLRRRGQKRPMTKQRFAELWDRFIKPPRITKTIWQY</sequence>
<dbReference type="GO" id="GO:0003964">
    <property type="term" value="F:RNA-directed DNA polymerase activity"/>
    <property type="evidence" value="ECO:0007669"/>
    <property type="project" value="UniProtKB-KW"/>
</dbReference>
<dbReference type="InterPro" id="IPR013597">
    <property type="entry name" value="Mat_intron_G2"/>
</dbReference>
<keyword evidence="3" id="KW-0695">RNA-directed DNA polymerase</keyword>
<evidence type="ECO:0000256" key="1">
    <source>
        <dbReference type="ARBA" id="ARBA00034120"/>
    </source>
</evidence>
<evidence type="ECO:0000313" key="3">
    <source>
        <dbReference type="EMBL" id="MBM6928631.1"/>
    </source>
</evidence>